<dbReference type="Pfam" id="PF02801">
    <property type="entry name" value="Ketoacyl-synt_C"/>
    <property type="match status" value="1"/>
</dbReference>
<dbReference type="InterPro" id="IPR014031">
    <property type="entry name" value="Ketoacyl_synth_C"/>
</dbReference>
<accession>A0ABR7IT42</accession>
<gene>
    <name evidence="17" type="primary">fabF</name>
    <name evidence="17" type="ORF">H8Z77_09825</name>
</gene>
<keyword evidence="8" id="KW-0443">Lipid metabolism</keyword>
<evidence type="ECO:0000256" key="4">
    <source>
        <dbReference type="ARBA" id="ARBA00014657"/>
    </source>
</evidence>
<keyword evidence="18" id="KW-1185">Reference proteome</keyword>
<proteinExistence type="inferred from homology"/>
<evidence type="ECO:0000313" key="17">
    <source>
        <dbReference type="EMBL" id="MBC5788312.1"/>
    </source>
</evidence>
<evidence type="ECO:0000256" key="14">
    <source>
        <dbReference type="PIRNR" id="PIRNR000447"/>
    </source>
</evidence>
<dbReference type="CDD" id="cd00834">
    <property type="entry name" value="KAS_I_II"/>
    <property type="match status" value="1"/>
</dbReference>
<dbReference type="InterPro" id="IPR014030">
    <property type="entry name" value="Ketoacyl_synth_N"/>
</dbReference>
<dbReference type="EC" id="2.3.1.179" evidence="3 14"/>
<dbReference type="InterPro" id="IPR016039">
    <property type="entry name" value="Thiolase-like"/>
</dbReference>
<evidence type="ECO:0000256" key="10">
    <source>
        <dbReference type="ARBA" id="ARBA00023315"/>
    </source>
</evidence>
<evidence type="ECO:0000256" key="6">
    <source>
        <dbReference type="ARBA" id="ARBA00022679"/>
    </source>
</evidence>
<dbReference type="SUPFAM" id="SSF53901">
    <property type="entry name" value="Thiolase-like"/>
    <property type="match status" value="2"/>
</dbReference>
<evidence type="ECO:0000256" key="11">
    <source>
        <dbReference type="ARBA" id="ARBA00024006"/>
    </source>
</evidence>
<dbReference type="GO" id="GO:0004315">
    <property type="term" value="F:3-oxoacyl-[acyl-carrier-protein] synthase activity"/>
    <property type="evidence" value="ECO:0007669"/>
    <property type="project" value="UniProtKB-EC"/>
</dbReference>
<dbReference type="PANTHER" id="PTHR11712">
    <property type="entry name" value="POLYKETIDE SYNTHASE-RELATED"/>
    <property type="match status" value="1"/>
</dbReference>
<dbReference type="SMART" id="SM00825">
    <property type="entry name" value="PKS_KS"/>
    <property type="match status" value="1"/>
</dbReference>
<evidence type="ECO:0000256" key="9">
    <source>
        <dbReference type="ARBA" id="ARBA00023160"/>
    </source>
</evidence>
<evidence type="ECO:0000256" key="3">
    <source>
        <dbReference type="ARBA" id="ARBA00012356"/>
    </source>
</evidence>
<dbReference type="InterPro" id="IPR020841">
    <property type="entry name" value="PKS_Beta-ketoAc_synthase_dom"/>
</dbReference>
<organism evidence="17 18">
    <name type="scientific">Clostridium facile</name>
    <dbReference type="NCBI Taxonomy" id="2763035"/>
    <lineage>
        <taxon>Bacteria</taxon>
        <taxon>Bacillati</taxon>
        <taxon>Bacillota</taxon>
        <taxon>Clostridia</taxon>
        <taxon>Eubacteriales</taxon>
        <taxon>Clostridiaceae</taxon>
        <taxon>Clostridium</taxon>
    </lineage>
</organism>
<dbReference type="PROSITE" id="PS52004">
    <property type="entry name" value="KS3_2"/>
    <property type="match status" value="1"/>
</dbReference>
<dbReference type="InterPro" id="IPR000794">
    <property type="entry name" value="Beta-ketoacyl_synthase"/>
</dbReference>
<protein>
    <recommendedName>
        <fullName evidence="4 14">3-oxoacyl-[acyl-carrier-protein] synthase 2</fullName>
        <ecNumber evidence="3 14">2.3.1.179</ecNumber>
    </recommendedName>
</protein>
<dbReference type="PIRSF" id="PIRSF000447">
    <property type="entry name" value="KAS_II"/>
    <property type="match status" value="1"/>
</dbReference>
<evidence type="ECO:0000256" key="15">
    <source>
        <dbReference type="RuleBase" id="RU003694"/>
    </source>
</evidence>
<dbReference type="Proteomes" id="UP000649151">
    <property type="component" value="Unassembled WGS sequence"/>
</dbReference>
<comment type="function">
    <text evidence="11 14">Involved in the type II fatty acid elongation cycle. Catalyzes the elongation of a wide range of acyl-ACP by the addition of two carbons from malonyl-ACP to an acyl acceptor. Can efficiently catalyze the conversion of palmitoleoyl-ACP (cis-hexadec-9-enoyl-ACP) to cis-vaccenoyl-ACP (cis-octadec-11-enoyl-ACP), an essential step in the thermal regulation of fatty acid composition.</text>
</comment>
<dbReference type="PANTHER" id="PTHR11712:SF336">
    <property type="entry name" value="3-OXOACYL-[ACYL-CARRIER-PROTEIN] SYNTHASE, MITOCHONDRIAL"/>
    <property type="match status" value="1"/>
</dbReference>
<comment type="catalytic activity">
    <reaction evidence="13 14">
        <text>a fatty acyl-[ACP] + malonyl-[ACP] + H(+) = a 3-oxoacyl-[ACP] + holo-[ACP] + CO2</text>
        <dbReference type="Rhea" id="RHEA:22836"/>
        <dbReference type="Rhea" id="RHEA-COMP:9623"/>
        <dbReference type="Rhea" id="RHEA-COMP:9685"/>
        <dbReference type="Rhea" id="RHEA-COMP:9916"/>
        <dbReference type="Rhea" id="RHEA-COMP:14125"/>
        <dbReference type="ChEBI" id="CHEBI:15378"/>
        <dbReference type="ChEBI" id="CHEBI:16526"/>
        <dbReference type="ChEBI" id="CHEBI:64479"/>
        <dbReference type="ChEBI" id="CHEBI:78449"/>
        <dbReference type="ChEBI" id="CHEBI:78776"/>
        <dbReference type="ChEBI" id="CHEBI:138651"/>
    </reaction>
</comment>
<evidence type="ECO:0000256" key="13">
    <source>
        <dbReference type="ARBA" id="ARBA00047659"/>
    </source>
</evidence>
<dbReference type="EMBL" id="JACOQK010000001">
    <property type="protein sequence ID" value="MBC5788312.1"/>
    <property type="molecule type" value="Genomic_DNA"/>
</dbReference>
<comment type="pathway">
    <text evidence="1 14">Lipid metabolism; fatty acid biosynthesis.</text>
</comment>
<dbReference type="InterPro" id="IPR017568">
    <property type="entry name" value="3-oxoacyl-ACP_synth-2"/>
</dbReference>
<evidence type="ECO:0000259" key="16">
    <source>
        <dbReference type="PROSITE" id="PS52004"/>
    </source>
</evidence>
<comment type="catalytic activity">
    <reaction evidence="12 14">
        <text>(9Z)-hexadecenoyl-[ACP] + malonyl-[ACP] + H(+) = 3-oxo-(11Z)-octadecenoyl-[ACP] + holo-[ACP] + CO2</text>
        <dbReference type="Rhea" id="RHEA:55040"/>
        <dbReference type="Rhea" id="RHEA-COMP:9623"/>
        <dbReference type="Rhea" id="RHEA-COMP:9685"/>
        <dbReference type="Rhea" id="RHEA-COMP:10800"/>
        <dbReference type="Rhea" id="RHEA-COMP:14074"/>
        <dbReference type="ChEBI" id="CHEBI:15378"/>
        <dbReference type="ChEBI" id="CHEBI:16526"/>
        <dbReference type="ChEBI" id="CHEBI:64479"/>
        <dbReference type="ChEBI" id="CHEBI:78449"/>
        <dbReference type="ChEBI" id="CHEBI:83989"/>
        <dbReference type="ChEBI" id="CHEBI:138538"/>
        <dbReference type="EC" id="2.3.1.179"/>
    </reaction>
</comment>
<dbReference type="NCBIfam" id="TIGR03150">
    <property type="entry name" value="fabF"/>
    <property type="match status" value="1"/>
</dbReference>
<evidence type="ECO:0000256" key="12">
    <source>
        <dbReference type="ARBA" id="ARBA00047318"/>
    </source>
</evidence>
<keyword evidence="7" id="KW-0276">Fatty acid metabolism</keyword>
<name>A0ABR7IT42_9CLOT</name>
<evidence type="ECO:0000256" key="8">
    <source>
        <dbReference type="ARBA" id="ARBA00023098"/>
    </source>
</evidence>
<keyword evidence="6 14" id="KW-0808">Transferase</keyword>
<comment type="similarity">
    <text evidence="2 14 15">Belongs to the thiolase-like superfamily. Beta-ketoacyl-ACP synthases family.</text>
</comment>
<dbReference type="Pfam" id="PF00109">
    <property type="entry name" value="ketoacyl-synt"/>
    <property type="match status" value="1"/>
</dbReference>
<dbReference type="Gene3D" id="3.40.47.10">
    <property type="match status" value="1"/>
</dbReference>
<keyword evidence="9 14" id="KW-0275">Fatty acid biosynthesis</keyword>
<sequence>MKRVVITGIGVKSAIGNTKEVFWENICAGKHGIRLIDTFDTSDFDIKVAALDNDFNSEEYMDKKEARRTDRYCQLAVAAALDAMKDCGCELKEAYDPYRVGVIVGSGIGGLHTWEAEHNKYLEKGPKRVSVFFIPSMIANMASGMISIRTGLKGANFCPVTACASSNHALGEAFHKIRYGLLDACVAGGAEACITKFSAAGFNNMTALTKSDDPDRASIPFDKERSGFVMGEGAGILILEELEHAKARGAKIYAEIVGYGATGDAYHITSPDPGAGAAAKCLEFAVQDAGLQMTDIDYINAHGTSTPLNERVETSAIKQAFGDHASKLMVSSTKSMTGHMLGAAGAVEGIVTALALRDGIVPPTVGYQVPDEDCDLDCVPNQARKADIHYALSNSLGFGGHNATICFKKYED</sequence>
<evidence type="ECO:0000313" key="18">
    <source>
        <dbReference type="Proteomes" id="UP000649151"/>
    </source>
</evidence>
<evidence type="ECO:0000256" key="1">
    <source>
        <dbReference type="ARBA" id="ARBA00005194"/>
    </source>
</evidence>
<keyword evidence="10 14" id="KW-0012">Acyltransferase</keyword>
<evidence type="ECO:0000256" key="2">
    <source>
        <dbReference type="ARBA" id="ARBA00008467"/>
    </source>
</evidence>
<feature type="domain" description="Ketosynthase family 3 (KS3)" evidence="16">
    <location>
        <begin position="1"/>
        <end position="409"/>
    </location>
</feature>
<comment type="caution">
    <text evidence="17">The sequence shown here is derived from an EMBL/GenBank/DDBJ whole genome shotgun (WGS) entry which is preliminary data.</text>
</comment>
<reference evidence="17 18" key="1">
    <citation type="submission" date="2020-08" db="EMBL/GenBank/DDBJ databases">
        <title>Genome public.</title>
        <authorList>
            <person name="Liu C."/>
            <person name="Sun Q."/>
        </authorList>
    </citation>
    <scope>NUCLEOTIDE SEQUENCE [LARGE SCALE GENOMIC DNA]</scope>
    <source>
        <strain evidence="17 18">NSJ-27</strain>
    </source>
</reference>
<dbReference type="RefSeq" id="WP_069987960.1">
    <property type="nucleotide sequence ID" value="NZ_JACOQK010000001.1"/>
</dbReference>
<dbReference type="NCBIfam" id="NF005589">
    <property type="entry name" value="PRK07314.1"/>
    <property type="match status" value="1"/>
</dbReference>
<evidence type="ECO:0000256" key="5">
    <source>
        <dbReference type="ARBA" id="ARBA00022516"/>
    </source>
</evidence>
<evidence type="ECO:0000256" key="7">
    <source>
        <dbReference type="ARBA" id="ARBA00022832"/>
    </source>
</evidence>
<keyword evidence="5 14" id="KW-0444">Lipid biosynthesis</keyword>